<organism evidence="2 3">
    <name type="scientific">[Actinobacillus] rossii</name>
    <dbReference type="NCBI Taxonomy" id="123820"/>
    <lineage>
        <taxon>Bacteria</taxon>
        <taxon>Pseudomonadati</taxon>
        <taxon>Pseudomonadota</taxon>
        <taxon>Gammaproteobacteria</taxon>
        <taxon>Pasteurellales</taxon>
        <taxon>Pasteurellaceae</taxon>
    </lineage>
</organism>
<name>A0A380TPT6_9PAST</name>
<proteinExistence type="predicted"/>
<keyword evidence="3" id="KW-1185">Reference proteome</keyword>
<accession>A0A380TPT6</accession>
<gene>
    <name evidence="2" type="ORF">NCTC10801_00907</name>
</gene>
<evidence type="ECO:0000313" key="3">
    <source>
        <dbReference type="Proteomes" id="UP000254649"/>
    </source>
</evidence>
<dbReference type="Pfam" id="PF09823">
    <property type="entry name" value="DUF2357"/>
    <property type="match status" value="1"/>
</dbReference>
<dbReference type="Pfam" id="PF04411">
    <property type="entry name" value="PDDEXK_7"/>
    <property type="match status" value="1"/>
</dbReference>
<dbReference type="OrthoDB" id="32195at2"/>
<dbReference type="AlphaFoldDB" id="A0A380TPT6"/>
<dbReference type="Proteomes" id="UP000254649">
    <property type="component" value="Unassembled WGS sequence"/>
</dbReference>
<reference evidence="2 3" key="1">
    <citation type="submission" date="2018-06" db="EMBL/GenBank/DDBJ databases">
        <authorList>
            <consortium name="Pathogen Informatics"/>
            <person name="Doyle S."/>
        </authorList>
    </citation>
    <scope>NUCLEOTIDE SEQUENCE [LARGE SCALE GENOMIC DNA]</scope>
    <source>
        <strain evidence="2 3">NCTC10801</strain>
    </source>
</reference>
<dbReference type="InterPro" id="IPR018633">
    <property type="entry name" value="DUF2357"/>
</dbReference>
<sequence length="744" mass="88199">MDKVYKYHHADFRFFIYAQNVSLRQERYTQTLAKRQKEDNEKNNYTLLVNKEEKALESPIFFENMRYEFEWEFNADVSQAEVKHDLAAIVDNFRFNARTKTLQGIIDTGNDIGWFHLPISYEKNGSLHSFELAFEVLPTKMDLHQDLPKIYADIDRTYPLWRFNFAEKTAQSVSKSDEFGNSELLWLAQFQRLQADFAKALNIITNSPHNRLQAVEKQQKIEKIKGKVPERTAMKIRNDMANGIYYKRYAITEKHLSVDTPENRFIKMIVNRSLQTLEKIDRTLSNKTDQSNRLSSAFFDRLRDWQKPIKQMKHQPFMQQVSEFQGFQKESLVLQQRTGYSKVFQIWQELKYYLNAFEKQTKISQKSIDKIYEVWCFLTLRQCLLDLGFEEKWHKNISLQKGDDFSLKMKDGFYRAFHFEKEKIKVKLVHEPIFTKNNTAIKSFITTQKPDILLEIIFENKQRYIWLFDAKYRIKTDKEPSEEENIDFVPDDAINQMHRYRDALIRLNENSLANKTRPVFGAFALYPGFFDQKKIEGNPYFYAIENVGIGAFALLPNENGTYWLTEFLREKLLTLSMEQFFIQPEARIANNGMQQRLYSNLVLMMSLGKNRSEEYLSNFLNGKAKWYHTPKRTIELKYANYVASEIQFLALAQNEKIERLWPIKQVTLVPRHQITLEQSGTENQNDEPYYLFELGKSLLLEKPIYNVPELDEQGKGFRQSMKLTTLDKLDDVVFFDDIETVYIK</sequence>
<protein>
    <submittedName>
        <fullName evidence="2">Domain of uncharacterized function (DUF2357)</fullName>
    </submittedName>
</protein>
<evidence type="ECO:0000313" key="2">
    <source>
        <dbReference type="EMBL" id="SUT89353.1"/>
    </source>
</evidence>
<evidence type="ECO:0000259" key="1">
    <source>
        <dbReference type="Pfam" id="PF09823"/>
    </source>
</evidence>
<dbReference type="EMBL" id="UFRQ01000003">
    <property type="protein sequence ID" value="SUT89353.1"/>
    <property type="molecule type" value="Genomic_DNA"/>
</dbReference>
<feature type="domain" description="DUF2357" evidence="1">
    <location>
        <begin position="104"/>
        <end position="347"/>
    </location>
</feature>
<dbReference type="InterPro" id="IPR007505">
    <property type="entry name" value="PDDEXK_7"/>
</dbReference>